<comment type="similarity">
    <text evidence="1 7">Belongs to the CcmH/CycL/Ccl2/NrfF family.</text>
</comment>
<dbReference type="Pfam" id="PF03918">
    <property type="entry name" value="CcmH"/>
    <property type="match status" value="1"/>
</dbReference>
<protein>
    <recommendedName>
        <fullName evidence="7">Cytochrome c-type biogenesis protein</fullName>
    </recommendedName>
</protein>
<gene>
    <name evidence="9" type="ORF">GCM10011515_06530</name>
</gene>
<feature type="domain" description="CcmH/CycL/Ccl2/NrfF N-terminal" evidence="8">
    <location>
        <begin position="31"/>
        <end position="138"/>
    </location>
</feature>
<keyword evidence="5" id="KW-0201">Cytochrome c-type biogenesis</keyword>
<dbReference type="Gene3D" id="1.10.8.640">
    <property type="entry name" value="Cytochrome C biogenesis protein"/>
    <property type="match status" value="1"/>
</dbReference>
<comment type="function">
    <text evidence="7">Possible subunit of a heme lyase.</text>
</comment>
<reference evidence="10" key="1">
    <citation type="journal article" date="2019" name="Int. J. Syst. Evol. Microbiol.">
        <title>The Global Catalogue of Microorganisms (GCM) 10K type strain sequencing project: providing services to taxonomists for standard genome sequencing and annotation.</title>
        <authorList>
            <consortium name="The Broad Institute Genomics Platform"/>
            <consortium name="The Broad Institute Genome Sequencing Center for Infectious Disease"/>
            <person name="Wu L."/>
            <person name="Ma J."/>
        </authorList>
    </citation>
    <scope>NUCLEOTIDE SEQUENCE [LARGE SCALE GENOMIC DNA]</scope>
    <source>
        <strain evidence="10">CGMCC 1.15959</strain>
    </source>
</reference>
<evidence type="ECO:0000256" key="2">
    <source>
        <dbReference type="ARBA" id="ARBA00022617"/>
    </source>
</evidence>
<dbReference type="Proteomes" id="UP000619041">
    <property type="component" value="Unassembled WGS sequence"/>
</dbReference>
<keyword evidence="6 7" id="KW-0408">Iron</keyword>
<keyword evidence="2 7" id="KW-0349">Heme</keyword>
<evidence type="ECO:0000256" key="1">
    <source>
        <dbReference type="ARBA" id="ARBA00010342"/>
    </source>
</evidence>
<sequence>MRLLAALLLALALLPSQAPLRAQDSMPPAPYAYRQLDDPAQEARAQGLMETLRCLKCQSQSIADSDAPMAGDMRHQVRTRIAAGEDPEVIRQWMMERYGDYVSYAPQVSRTTWPLFAGPVILLAIAALLLWRRFGRRR</sequence>
<comment type="caution">
    <text evidence="9">The sequence shown here is derived from an EMBL/GenBank/DDBJ whole genome shotgun (WGS) entry which is preliminary data.</text>
</comment>
<dbReference type="CDD" id="cd16378">
    <property type="entry name" value="CcmH_N"/>
    <property type="match status" value="1"/>
</dbReference>
<accession>A0ABQ1S4V1</accession>
<evidence type="ECO:0000256" key="4">
    <source>
        <dbReference type="ARBA" id="ARBA00022729"/>
    </source>
</evidence>
<feature type="chain" id="PRO_5044984656" description="Cytochrome c-type biogenesis protein" evidence="7">
    <location>
        <begin position="23"/>
        <end position="138"/>
    </location>
</feature>
<organism evidence="9 10">
    <name type="scientific">Tsuneonella deserti</name>
    <dbReference type="NCBI Taxonomy" id="2035528"/>
    <lineage>
        <taxon>Bacteria</taxon>
        <taxon>Pseudomonadati</taxon>
        <taxon>Pseudomonadota</taxon>
        <taxon>Alphaproteobacteria</taxon>
        <taxon>Sphingomonadales</taxon>
        <taxon>Erythrobacteraceae</taxon>
        <taxon>Tsuneonella</taxon>
    </lineage>
</organism>
<keyword evidence="7" id="KW-1133">Transmembrane helix</keyword>
<evidence type="ECO:0000313" key="10">
    <source>
        <dbReference type="Proteomes" id="UP000619041"/>
    </source>
</evidence>
<name>A0ABQ1S4V1_9SPHN</name>
<dbReference type="InterPro" id="IPR051263">
    <property type="entry name" value="C-type_cytochrome_biogenesis"/>
</dbReference>
<evidence type="ECO:0000313" key="9">
    <source>
        <dbReference type="EMBL" id="GGD89581.1"/>
    </source>
</evidence>
<evidence type="ECO:0000256" key="7">
    <source>
        <dbReference type="RuleBase" id="RU364112"/>
    </source>
</evidence>
<evidence type="ECO:0000259" key="8">
    <source>
        <dbReference type="Pfam" id="PF03918"/>
    </source>
</evidence>
<evidence type="ECO:0000256" key="6">
    <source>
        <dbReference type="ARBA" id="ARBA00023004"/>
    </source>
</evidence>
<proteinExistence type="inferred from homology"/>
<feature type="signal peptide" evidence="7">
    <location>
        <begin position="1"/>
        <end position="22"/>
    </location>
</feature>
<dbReference type="InterPro" id="IPR005616">
    <property type="entry name" value="CcmH/CycL/Ccl2/NrfF_N"/>
</dbReference>
<keyword evidence="10" id="KW-1185">Reference proteome</keyword>
<keyword evidence="3 7" id="KW-0479">Metal-binding</keyword>
<evidence type="ECO:0000256" key="3">
    <source>
        <dbReference type="ARBA" id="ARBA00022723"/>
    </source>
</evidence>
<feature type="transmembrane region" description="Helical" evidence="7">
    <location>
        <begin position="113"/>
        <end position="131"/>
    </location>
</feature>
<evidence type="ECO:0000256" key="5">
    <source>
        <dbReference type="ARBA" id="ARBA00022748"/>
    </source>
</evidence>
<keyword evidence="4 7" id="KW-0732">Signal</keyword>
<keyword evidence="7" id="KW-0472">Membrane</keyword>
<dbReference type="InterPro" id="IPR038297">
    <property type="entry name" value="CcmH/CycL/NrfF/Ccl2_sf"/>
</dbReference>
<dbReference type="EMBL" id="BMKL01000001">
    <property type="protein sequence ID" value="GGD89581.1"/>
    <property type="molecule type" value="Genomic_DNA"/>
</dbReference>
<dbReference type="PANTHER" id="PTHR47870:SF1">
    <property type="entry name" value="CYTOCHROME C-TYPE BIOGENESIS PROTEIN CCMH"/>
    <property type="match status" value="1"/>
</dbReference>
<dbReference type="PANTHER" id="PTHR47870">
    <property type="entry name" value="CYTOCHROME C-TYPE BIOGENESIS PROTEIN CCMH"/>
    <property type="match status" value="1"/>
</dbReference>
<keyword evidence="7" id="KW-0812">Transmembrane</keyword>